<evidence type="ECO:0000313" key="3">
    <source>
        <dbReference type="EMBL" id="RLQ86276.1"/>
    </source>
</evidence>
<feature type="compositionally biased region" description="Basic and acidic residues" evidence="1">
    <location>
        <begin position="351"/>
        <end position="360"/>
    </location>
</feature>
<feature type="transmembrane region" description="Helical" evidence="2">
    <location>
        <begin position="216"/>
        <end position="236"/>
    </location>
</feature>
<feature type="transmembrane region" description="Helical" evidence="2">
    <location>
        <begin position="257"/>
        <end position="280"/>
    </location>
</feature>
<name>A0A3L7J6P1_9MICO</name>
<dbReference type="OrthoDB" id="5079801at2"/>
<gene>
    <name evidence="3" type="ORF">D9V28_05465</name>
</gene>
<dbReference type="EMBL" id="RCWJ01000001">
    <property type="protein sequence ID" value="RLQ86276.1"/>
    <property type="molecule type" value="Genomic_DNA"/>
</dbReference>
<dbReference type="AlphaFoldDB" id="A0A3L7J6P1"/>
<evidence type="ECO:0000256" key="2">
    <source>
        <dbReference type="SAM" id="Phobius"/>
    </source>
</evidence>
<evidence type="ECO:0000313" key="4">
    <source>
        <dbReference type="Proteomes" id="UP000282460"/>
    </source>
</evidence>
<dbReference type="Proteomes" id="UP000282460">
    <property type="component" value="Unassembled WGS sequence"/>
</dbReference>
<keyword evidence="2" id="KW-0812">Transmembrane</keyword>
<feature type="region of interest" description="Disordered" evidence="1">
    <location>
        <begin position="333"/>
        <end position="377"/>
    </location>
</feature>
<feature type="region of interest" description="Disordered" evidence="1">
    <location>
        <begin position="391"/>
        <end position="465"/>
    </location>
</feature>
<evidence type="ECO:0000256" key="1">
    <source>
        <dbReference type="SAM" id="MobiDB-lite"/>
    </source>
</evidence>
<organism evidence="3 4">
    <name type="scientific">Mycetocola zhadangensis</name>
    <dbReference type="NCBI Taxonomy" id="1164595"/>
    <lineage>
        <taxon>Bacteria</taxon>
        <taxon>Bacillati</taxon>
        <taxon>Actinomycetota</taxon>
        <taxon>Actinomycetes</taxon>
        <taxon>Micrococcales</taxon>
        <taxon>Microbacteriaceae</taxon>
        <taxon>Mycetocola</taxon>
    </lineage>
</organism>
<keyword evidence="2" id="KW-1133">Transmembrane helix</keyword>
<protein>
    <submittedName>
        <fullName evidence="3">Uncharacterized protein</fullName>
    </submittedName>
</protein>
<feature type="compositionally biased region" description="Polar residues" evidence="1">
    <location>
        <begin position="28"/>
        <end position="37"/>
    </location>
</feature>
<dbReference type="RefSeq" id="WP_121658636.1">
    <property type="nucleotide sequence ID" value="NZ_RCWJ01000001.1"/>
</dbReference>
<sequence>MTNPETPPVEPQRSAPHAPDATVDGEGLSQQAGQSEPVSAPHVPDEPHATQSVAAPAAQPVTPQFAAQPGHPEQQFAAQPGHPEQQFAAQPGHPEQQFAAQPDHPEQQAPESAYPAHQYAAQSGYPQPYPQAYDGSQQSTDGHPQAFAPSAAAPAQARQRRPRFDENGAAYGVGPFTLRETIFVILAALVLVSSFLPFIGGVYADLFGYTSLWAPAPWIAIPGALLLAVAAALIVIRRLRPSQRLRVGSLSVDQFASAMAISTAGFYVGALFLVLGFSAWFGGNAFGRDAEVIAPGPGLILGLIFALASLVPTTFAPFTAPLKDDFARREETPAHPLAREANPVPRRPRPVRPEAPHAPEVHSYSQENTGSVQLTPADARPEDFAAYRRKSWTPEPIVATDDATFDPSASASDTEGEPQTEILDSRELADASAPTPHETPVLFTNSDEDRDDDESHLGNEPAPVSAIRHVAEQEILGDSGATSDIGSAAASEHAPMPATAQTPPVVSTQPFWVYSPVPLPIVDETSGATVFEIGPSAWALAIVDRGSELVIRHDDGRVGVLRQLTGIMRG</sequence>
<keyword evidence="4" id="KW-1185">Reference proteome</keyword>
<reference evidence="3 4" key="1">
    <citation type="submission" date="2018-10" db="EMBL/GenBank/DDBJ databases">
        <authorList>
            <person name="Li J."/>
        </authorList>
    </citation>
    <scope>NUCLEOTIDE SEQUENCE [LARGE SCALE GENOMIC DNA]</scope>
    <source>
        <strain evidence="3 4">ZD1-4</strain>
    </source>
</reference>
<accession>A0A3L7J6P1</accession>
<feature type="transmembrane region" description="Helical" evidence="2">
    <location>
        <begin position="182"/>
        <end position="204"/>
    </location>
</feature>
<feature type="compositionally biased region" description="Low complexity" evidence="1">
    <location>
        <begin position="49"/>
        <end position="69"/>
    </location>
</feature>
<feature type="region of interest" description="Disordered" evidence="1">
    <location>
        <begin position="1"/>
        <end position="161"/>
    </location>
</feature>
<comment type="caution">
    <text evidence="3">The sequence shown here is derived from an EMBL/GenBank/DDBJ whole genome shotgun (WGS) entry which is preliminary data.</text>
</comment>
<feature type="transmembrane region" description="Helical" evidence="2">
    <location>
        <begin position="300"/>
        <end position="320"/>
    </location>
</feature>
<keyword evidence="2" id="KW-0472">Membrane</keyword>
<proteinExistence type="predicted"/>
<feature type="compositionally biased region" description="Low complexity" evidence="1">
    <location>
        <begin position="144"/>
        <end position="157"/>
    </location>
</feature>
<feature type="compositionally biased region" description="Pro residues" evidence="1">
    <location>
        <begin position="1"/>
        <end position="10"/>
    </location>
</feature>
<feature type="compositionally biased region" description="Polar residues" evidence="1">
    <location>
        <begin position="363"/>
        <end position="374"/>
    </location>
</feature>